<reference evidence="2" key="2">
    <citation type="submission" date="2020-10" db="UniProtKB">
        <authorList>
            <consortium name="WormBaseParasite"/>
        </authorList>
    </citation>
    <scope>IDENTIFICATION</scope>
</reference>
<reference evidence="1" key="1">
    <citation type="journal article" date="2013" name="Genetics">
        <title>The draft genome and transcriptome of Panagrellus redivivus are shaped by the harsh demands of a free-living lifestyle.</title>
        <authorList>
            <person name="Srinivasan J."/>
            <person name="Dillman A.R."/>
            <person name="Macchietto M.G."/>
            <person name="Heikkinen L."/>
            <person name="Lakso M."/>
            <person name="Fracchia K.M."/>
            <person name="Antoshechkin I."/>
            <person name="Mortazavi A."/>
            <person name="Wong G."/>
            <person name="Sternberg P.W."/>
        </authorList>
    </citation>
    <scope>NUCLEOTIDE SEQUENCE [LARGE SCALE GENOMIC DNA]</scope>
    <source>
        <strain evidence="1">MT8872</strain>
    </source>
</reference>
<dbReference type="AlphaFoldDB" id="A0A7E4ZVA2"/>
<evidence type="ECO:0000313" key="1">
    <source>
        <dbReference type="Proteomes" id="UP000492821"/>
    </source>
</evidence>
<proteinExistence type="predicted"/>
<dbReference type="Proteomes" id="UP000492821">
    <property type="component" value="Unassembled WGS sequence"/>
</dbReference>
<name>A0A7E4ZVA2_PANRE</name>
<accession>A0A7E4ZVA2</accession>
<sequence length="281" mass="33147">MFALMKNKAESTYNEVIKAIQDVWNTLGETCQIKRLHTDYEAAEQNAFAKLVGKDHVYGCLFHFSKACLKHLGMLGLYPYYQLKVDGKYAPEYLSIRIYIRCLLALPCLPKEDAQWLWKLLRNPPKAPNDEIYWPSKLLEDFLSYYESTWINKKDNTWTFFKLGRVRNTNGAESFHSAQAKTNYSKPRLAQFLVRRRLLAESVNVRLRKLEKSGTRVKPQNRQYDQVRKRIQAMELEYEERRETYTSDHERAVAMMRFARQIASTIHGDDLFLMYPEGLNH</sequence>
<dbReference type="WBParaSite" id="Pan_g19322.t1">
    <property type="protein sequence ID" value="Pan_g19322.t1"/>
    <property type="gene ID" value="Pan_g19322"/>
</dbReference>
<organism evidence="1 2">
    <name type="scientific">Panagrellus redivivus</name>
    <name type="common">Microworm</name>
    <dbReference type="NCBI Taxonomy" id="6233"/>
    <lineage>
        <taxon>Eukaryota</taxon>
        <taxon>Metazoa</taxon>
        <taxon>Ecdysozoa</taxon>
        <taxon>Nematoda</taxon>
        <taxon>Chromadorea</taxon>
        <taxon>Rhabditida</taxon>
        <taxon>Tylenchina</taxon>
        <taxon>Panagrolaimomorpha</taxon>
        <taxon>Panagrolaimoidea</taxon>
        <taxon>Panagrolaimidae</taxon>
        <taxon>Panagrellus</taxon>
    </lineage>
</organism>
<evidence type="ECO:0000313" key="2">
    <source>
        <dbReference type="WBParaSite" id="Pan_g19322.t1"/>
    </source>
</evidence>
<protein>
    <submittedName>
        <fullName evidence="2">MULE domain-containing protein</fullName>
    </submittedName>
</protein>
<keyword evidence="1" id="KW-1185">Reference proteome</keyword>